<dbReference type="InterPro" id="IPR036714">
    <property type="entry name" value="SDH_sf"/>
</dbReference>
<dbReference type="Pfam" id="PF03937">
    <property type="entry name" value="Sdh5"/>
    <property type="match status" value="1"/>
</dbReference>
<evidence type="ECO:0000313" key="8">
    <source>
        <dbReference type="Proteomes" id="UP001355056"/>
    </source>
</evidence>
<organism evidence="7 8">
    <name type="scientific">Novilysobacter erysipheiresistens</name>
    <dbReference type="NCBI Taxonomy" id="1749332"/>
    <lineage>
        <taxon>Bacteria</taxon>
        <taxon>Pseudomonadati</taxon>
        <taxon>Pseudomonadota</taxon>
        <taxon>Gammaproteobacteria</taxon>
        <taxon>Lysobacterales</taxon>
        <taxon>Lysobacteraceae</taxon>
        <taxon>Novilysobacter</taxon>
    </lineage>
</organism>
<reference evidence="7 8" key="1">
    <citation type="journal article" date="2016" name="Int. J. Syst. Evol. Microbiol.">
        <title>Lysobacter erysipheiresistens sp. nov., an antagonist of powdery mildew, isolated from tobacco-cultivated soil.</title>
        <authorList>
            <person name="Xie B."/>
            <person name="Li T."/>
            <person name="Lin X."/>
            <person name="Wang C.J."/>
            <person name="Chen Y.J."/>
            <person name="Liu W.J."/>
            <person name="Zhao Z.W."/>
        </authorList>
    </citation>
    <scope>NUCLEOTIDE SEQUENCE [LARGE SCALE GENOMIC DNA]</scope>
    <source>
        <strain evidence="7 8">RS-LYSO-3</strain>
    </source>
</reference>
<evidence type="ECO:0000256" key="3">
    <source>
        <dbReference type="ARBA" id="ARBA00008571"/>
    </source>
</evidence>
<comment type="similarity">
    <text evidence="3">Belongs to the SdhE FAD assembly factor family.</text>
</comment>
<name>A0ABU7Z0U5_9GAMM</name>
<protein>
    <recommendedName>
        <fullName evidence="4">FAD assembly factor SdhE</fullName>
    </recommendedName>
</protein>
<evidence type="ECO:0000256" key="6">
    <source>
        <dbReference type="ARBA" id="ARBA00023186"/>
    </source>
</evidence>
<comment type="caution">
    <text evidence="7">The sequence shown here is derived from an EMBL/GenBank/DDBJ whole genome shotgun (WGS) entry which is preliminary data.</text>
</comment>
<dbReference type="SUPFAM" id="SSF109910">
    <property type="entry name" value="YgfY-like"/>
    <property type="match status" value="1"/>
</dbReference>
<comment type="subcellular location">
    <subcellularLocation>
        <location evidence="2">Cytoplasm</location>
    </subcellularLocation>
</comment>
<evidence type="ECO:0000313" key="7">
    <source>
        <dbReference type="EMBL" id="MEG3184806.1"/>
    </source>
</evidence>
<dbReference type="PANTHER" id="PTHR39585">
    <property type="entry name" value="FAD ASSEMBLY FACTOR SDHE"/>
    <property type="match status" value="1"/>
</dbReference>
<accession>A0ABU7Z0U5</accession>
<dbReference type="InterPro" id="IPR050531">
    <property type="entry name" value="SdhE_FAD_assembly_factor"/>
</dbReference>
<dbReference type="Proteomes" id="UP001355056">
    <property type="component" value="Unassembled WGS sequence"/>
</dbReference>
<keyword evidence="8" id="KW-1185">Reference proteome</keyword>
<evidence type="ECO:0000256" key="5">
    <source>
        <dbReference type="ARBA" id="ARBA00022490"/>
    </source>
</evidence>
<keyword evidence="6" id="KW-0143">Chaperone</keyword>
<evidence type="ECO:0000256" key="4">
    <source>
        <dbReference type="ARBA" id="ARBA00019418"/>
    </source>
</evidence>
<evidence type="ECO:0000256" key="1">
    <source>
        <dbReference type="ARBA" id="ARBA00003135"/>
    </source>
</evidence>
<sequence length="65" mass="7775">MRELDQLFGRYLDTEWHADSELQRGVFLRLLDCEDDKLWHWFMGHETPFDAELAALVQRIRSLPG</sequence>
<proteinExistence type="inferred from homology"/>
<dbReference type="Gene3D" id="1.10.150.250">
    <property type="entry name" value="Flavinator of succinate dehydrogenase"/>
    <property type="match status" value="1"/>
</dbReference>
<comment type="function">
    <text evidence="1">An FAD assembly protein, which accelerates covalent attachment of the cofactor into other proteins. Plays an essential role in the assembly of succinate dehydrogenase (SDH, respiratory complex II), an enzyme complex that is a component of both the tricarboxylic acid cycle and the electron transport chain, and which couples the oxidation of succinate to fumarate with the reduction of ubiquinone (coenzyme Q) to ubiquinol. Required for flavinylation (covalent attachment of FAD) of the flavoprotein subunit SdhA of SDH and other flavinylated proteins as well.</text>
</comment>
<dbReference type="InterPro" id="IPR005631">
    <property type="entry name" value="SDH"/>
</dbReference>
<dbReference type="RefSeq" id="WP_332617811.1">
    <property type="nucleotide sequence ID" value="NZ_JAXGFP010000006.1"/>
</dbReference>
<dbReference type="PANTHER" id="PTHR39585:SF1">
    <property type="entry name" value="FAD ASSEMBLY FACTOR SDHE"/>
    <property type="match status" value="1"/>
</dbReference>
<dbReference type="EMBL" id="JAXGFP010000006">
    <property type="protein sequence ID" value="MEG3184806.1"/>
    <property type="molecule type" value="Genomic_DNA"/>
</dbReference>
<gene>
    <name evidence="7" type="ORF">SNE34_12405</name>
</gene>
<evidence type="ECO:0000256" key="2">
    <source>
        <dbReference type="ARBA" id="ARBA00004496"/>
    </source>
</evidence>
<keyword evidence="5" id="KW-0963">Cytoplasm</keyword>